<organism evidence="2 3">
    <name type="scientific">Paraglaciecola psychrophila 170</name>
    <dbReference type="NCBI Taxonomy" id="1129794"/>
    <lineage>
        <taxon>Bacteria</taxon>
        <taxon>Pseudomonadati</taxon>
        <taxon>Pseudomonadota</taxon>
        <taxon>Gammaproteobacteria</taxon>
        <taxon>Alteromonadales</taxon>
        <taxon>Alteromonadaceae</taxon>
        <taxon>Paraglaciecola</taxon>
    </lineage>
</organism>
<dbReference type="InterPro" id="IPR000782">
    <property type="entry name" value="FAS1_domain"/>
</dbReference>
<dbReference type="EMBL" id="CP003837">
    <property type="protein sequence ID" value="AGH44407.1"/>
    <property type="molecule type" value="Genomic_DNA"/>
</dbReference>
<feature type="domain" description="FAS1" evidence="1">
    <location>
        <begin position="1"/>
        <end position="34"/>
    </location>
</feature>
<name>K6ZPT0_9ALTE</name>
<dbReference type="Pfam" id="PF02469">
    <property type="entry name" value="Fasciclin"/>
    <property type="match status" value="1"/>
</dbReference>
<dbReference type="AlphaFoldDB" id="K6ZPT0"/>
<dbReference type="InterPro" id="IPR036378">
    <property type="entry name" value="FAS1_dom_sf"/>
</dbReference>
<proteinExistence type="predicted"/>
<dbReference type="eggNOG" id="COG2335">
    <property type="taxonomic scope" value="Bacteria"/>
</dbReference>
<sequence>MINKSDDVKVINASVFQTDIMTSNGVIHIIDTVMFSIM</sequence>
<dbReference type="Proteomes" id="UP000011864">
    <property type="component" value="Chromosome"/>
</dbReference>
<dbReference type="Gene3D" id="2.30.180.10">
    <property type="entry name" value="FAS1 domain"/>
    <property type="match status" value="1"/>
</dbReference>
<dbReference type="KEGG" id="gps:C427_2298"/>
<reference evidence="2 3" key="1">
    <citation type="journal article" date="2013" name="Genome Announc.">
        <title>Complete Genome Sequence of Glaciecola psychrophila Strain 170T.</title>
        <authorList>
            <person name="Yin J."/>
            <person name="Chen J."/>
            <person name="Liu G."/>
            <person name="Yu Y."/>
            <person name="Song L."/>
            <person name="Wang X."/>
            <person name="Qu X."/>
        </authorList>
    </citation>
    <scope>NUCLEOTIDE SEQUENCE [LARGE SCALE GENOMIC DNA]</scope>
    <source>
        <strain evidence="2 3">170</strain>
    </source>
</reference>
<dbReference type="SUPFAM" id="SSF82153">
    <property type="entry name" value="FAS1 domain"/>
    <property type="match status" value="1"/>
</dbReference>
<dbReference type="RefSeq" id="WP_007638411.1">
    <property type="nucleotide sequence ID" value="NC_020514.1"/>
</dbReference>
<keyword evidence="3" id="KW-1185">Reference proteome</keyword>
<dbReference type="PATRIC" id="fig|1129794.4.peg.2273"/>
<protein>
    <recommendedName>
        <fullName evidence="1">FAS1 domain-containing protein</fullName>
    </recommendedName>
</protein>
<dbReference type="PROSITE" id="PS50213">
    <property type="entry name" value="FAS1"/>
    <property type="match status" value="1"/>
</dbReference>
<dbReference type="HOGENOM" id="CLU_3331188_0_0_6"/>
<evidence type="ECO:0000313" key="2">
    <source>
        <dbReference type="EMBL" id="AGH44407.1"/>
    </source>
</evidence>
<evidence type="ECO:0000259" key="1">
    <source>
        <dbReference type="PROSITE" id="PS50213"/>
    </source>
</evidence>
<gene>
    <name evidence="2" type="ORF">C427_2298</name>
</gene>
<evidence type="ECO:0000313" key="3">
    <source>
        <dbReference type="Proteomes" id="UP000011864"/>
    </source>
</evidence>
<accession>K6ZPT0</accession>